<accession>A0A0D7CMT8</accession>
<sequence length="158" mass="16822">MPGLTMEETDMGWEQAYGQAGELAALDQPVVDDSWDYTGVRAIIAIALTALGEGVEDSAPVPTGHLLWHLGRGPANVRRLAAILLGEELAQATDIDPATVDMDNPVVSTWVWLTRTWPADGPWGGMSRGIARGQTDPAIDILTSWAAQAASTGLRRCS</sequence>
<reference evidence="1 2" key="1">
    <citation type="submission" date="2014-09" db="EMBL/GenBank/DDBJ databases">
        <title>Draft genome sequence of Streptomyces natalensis ATCC 27448, producer of the antifungal pimaricin.</title>
        <authorList>
            <person name="Mendes M.V."/>
            <person name="Beites T."/>
            <person name="Pires S."/>
            <person name="Santos C.L."/>
            <person name="Moradas-Ferreira P."/>
        </authorList>
    </citation>
    <scope>NUCLEOTIDE SEQUENCE [LARGE SCALE GENOMIC DNA]</scope>
    <source>
        <strain evidence="1 2">ATCC 27448</strain>
    </source>
</reference>
<name>A0A0D7CMT8_9ACTN</name>
<proteinExistence type="predicted"/>
<dbReference type="PATRIC" id="fig|1240678.4.peg.2684"/>
<keyword evidence="2" id="KW-1185">Reference proteome</keyword>
<dbReference type="EMBL" id="JRKI01000018">
    <property type="protein sequence ID" value="KIZ17381.1"/>
    <property type="molecule type" value="Genomic_DNA"/>
</dbReference>
<evidence type="ECO:0000313" key="1">
    <source>
        <dbReference type="EMBL" id="KIZ17381.1"/>
    </source>
</evidence>
<protein>
    <submittedName>
        <fullName evidence="1">Uncharacterized protein</fullName>
    </submittedName>
</protein>
<organism evidence="1 2">
    <name type="scientific">Streptomyces natalensis ATCC 27448</name>
    <dbReference type="NCBI Taxonomy" id="1240678"/>
    <lineage>
        <taxon>Bacteria</taxon>
        <taxon>Bacillati</taxon>
        <taxon>Actinomycetota</taxon>
        <taxon>Actinomycetes</taxon>
        <taxon>Kitasatosporales</taxon>
        <taxon>Streptomycetaceae</taxon>
        <taxon>Streptomyces</taxon>
    </lineage>
</organism>
<dbReference type="Proteomes" id="UP000032458">
    <property type="component" value="Unassembled WGS sequence"/>
</dbReference>
<evidence type="ECO:0000313" key="2">
    <source>
        <dbReference type="Proteomes" id="UP000032458"/>
    </source>
</evidence>
<dbReference type="AlphaFoldDB" id="A0A0D7CMT8"/>
<gene>
    <name evidence="1" type="ORF">SNA_12770</name>
</gene>
<comment type="caution">
    <text evidence="1">The sequence shown here is derived from an EMBL/GenBank/DDBJ whole genome shotgun (WGS) entry which is preliminary data.</text>
</comment>